<comment type="caution">
    <text evidence="2">The sequence shown here is derived from an EMBL/GenBank/DDBJ whole genome shotgun (WGS) entry which is preliminary data.</text>
</comment>
<protein>
    <recommendedName>
        <fullName evidence="4">Porin</fullName>
    </recommendedName>
</protein>
<dbReference type="Proteomes" id="UP000319148">
    <property type="component" value="Unassembled WGS sequence"/>
</dbReference>
<keyword evidence="3" id="KW-1185">Reference proteome</keyword>
<sequence>MKRPTGTLILASTVGFILTGTVAHAQMKVETVSFEMQPLSVSFDESRQTRKQSQGHSDEVEIILDEPTAETADQYIYFTDPAEEENRKKKASFKVEKSSESKPSILFSMQPMDISSGGVQLSSGLFDGLMAGNQVTFSYGPADRSMDPDTFDISVGSSFLVSPSSILSPLYDGSQYDLRNRQVYNLSLDLAYAGFSIGASFSREKSLSEQNLSGYDVGLGYRGRSWFTDLRFAEYRRSQEYNYLSSTVDYFDKVYALELGGGYSLRPNLHFTGRFTYYTYGQNAEQDPLSDTQVFILGTNVNF</sequence>
<evidence type="ECO:0000256" key="1">
    <source>
        <dbReference type="SAM" id="SignalP"/>
    </source>
</evidence>
<reference evidence="3" key="1">
    <citation type="submission" date="2019-06" db="EMBL/GenBank/DDBJ databases">
        <title>The complete genome of Emcibacter congregatus ZYLT.</title>
        <authorList>
            <person name="Zhao Z."/>
        </authorList>
    </citation>
    <scope>NUCLEOTIDE SEQUENCE [LARGE SCALE GENOMIC DNA]</scope>
    <source>
        <strain evidence="3">MCCC 1A06723</strain>
    </source>
</reference>
<dbReference type="EMBL" id="VFIY01000015">
    <property type="protein sequence ID" value="TPD59190.1"/>
    <property type="molecule type" value="Genomic_DNA"/>
</dbReference>
<evidence type="ECO:0000313" key="2">
    <source>
        <dbReference type="EMBL" id="TPD59190.1"/>
    </source>
</evidence>
<feature type="chain" id="PRO_5021229347" description="Porin" evidence="1">
    <location>
        <begin position="26"/>
        <end position="303"/>
    </location>
</feature>
<keyword evidence="1" id="KW-0732">Signal</keyword>
<gene>
    <name evidence="2" type="ORF">FIV46_13255</name>
</gene>
<evidence type="ECO:0008006" key="4">
    <source>
        <dbReference type="Google" id="ProtNLM"/>
    </source>
</evidence>
<dbReference type="SUPFAM" id="SSF56935">
    <property type="entry name" value="Porins"/>
    <property type="match status" value="1"/>
</dbReference>
<dbReference type="InterPro" id="IPR023614">
    <property type="entry name" value="Porin_dom_sf"/>
</dbReference>
<dbReference type="AlphaFoldDB" id="A0A501PFI3"/>
<dbReference type="RefSeq" id="WP_139941409.1">
    <property type="nucleotide sequence ID" value="NZ_JBHSYP010000002.1"/>
</dbReference>
<proteinExistence type="predicted"/>
<name>A0A501PFI3_9PROT</name>
<accession>A0A501PFI3</accession>
<evidence type="ECO:0000313" key="3">
    <source>
        <dbReference type="Proteomes" id="UP000319148"/>
    </source>
</evidence>
<organism evidence="2 3">
    <name type="scientific">Emcibacter nanhaiensis</name>
    <dbReference type="NCBI Taxonomy" id="1505037"/>
    <lineage>
        <taxon>Bacteria</taxon>
        <taxon>Pseudomonadati</taxon>
        <taxon>Pseudomonadota</taxon>
        <taxon>Alphaproteobacteria</taxon>
        <taxon>Emcibacterales</taxon>
        <taxon>Emcibacteraceae</taxon>
        <taxon>Emcibacter</taxon>
    </lineage>
</organism>
<dbReference type="Gene3D" id="2.40.160.10">
    <property type="entry name" value="Porin"/>
    <property type="match status" value="1"/>
</dbReference>
<feature type="signal peptide" evidence="1">
    <location>
        <begin position="1"/>
        <end position="25"/>
    </location>
</feature>
<dbReference type="OrthoDB" id="8479273at2"/>